<dbReference type="Proteomes" id="UP000054558">
    <property type="component" value="Unassembled WGS sequence"/>
</dbReference>
<feature type="compositionally biased region" description="Pro residues" evidence="13">
    <location>
        <begin position="239"/>
        <end position="250"/>
    </location>
</feature>
<dbReference type="InterPro" id="IPR058981">
    <property type="entry name" value="MGRN1/RNF157-like_N"/>
</dbReference>
<dbReference type="GO" id="GO:0008270">
    <property type="term" value="F:zinc ion binding"/>
    <property type="evidence" value="ECO:0007669"/>
    <property type="project" value="UniProtKB-KW"/>
</dbReference>
<evidence type="ECO:0000256" key="1">
    <source>
        <dbReference type="ARBA" id="ARBA00000900"/>
    </source>
</evidence>
<keyword evidence="8" id="KW-0833">Ubl conjugation pathway</keyword>
<dbReference type="AlphaFoldDB" id="A0A1Y1IDM5"/>
<protein>
    <recommendedName>
        <fullName evidence="3">RING-type E3 ubiquitin transferase</fullName>
        <ecNumber evidence="3">2.3.2.27</ecNumber>
    </recommendedName>
</protein>
<dbReference type="InterPro" id="IPR045195">
    <property type="entry name" value="LOG2-like_mRING_C3HC5"/>
</dbReference>
<dbReference type="GO" id="GO:0061630">
    <property type="term" value="F:ubiquitin protein ligase activity"/>
    <property type="evidence" value="ECO:0000318"/>
    <property type="project" value="GO_Central"/>
</dbReference>
<dbReference type="CDD" id="cd16789">
    <property type="entry name" value="mRING-HC-C3HC5_MGRN1-like"/>
    <property type="match status" value="1"/>
</dbReference>
<dbReference type="GO" id="GO:0016567">
    <property type="term" value="P:protein ubiquitination"/>
    <property type="evidence" value="ECO:0000318"/>
    <property type="project" value="GO_Central"/>
</dbReference>
<evidence type="ECO:0000256" key="8">
    <source>
        <dbReference type="ARBA" id="ARBA00022786"/>
    </source>
</evidence>
<evidence type="ECO:0000256" key="6">
    <source>
        <dbReference type="ARBA" id="ARBA00022723"/>
    </source>
</evidence>
<keyword evidence="9" id="KW-0862">Zinc</keyword>
<dbReference type="OrthoDB" id="1711136at2759"/>
<evidence type="ECO:0000259" key="14">
    <source>
        <dbReference type="PROSITE" id="PS50089"/>
    </source>
</evidence>
<organism evidence="15 16">
    <name type="scientific">Klebsormidium nitens</name>
    <name type="common">Green alga</name>
    <name type="synonym">Ulothrix nitens</name>
    <dbReference type="NCBI Taxonomy" id="105231"/>
    <lineage>
        <taxon>Eukaryota</taxon>
        <taxon>Viridiplantae</taxon>
        <taxon>Streptophyta</taxon>
        <taxon>Klebsormidiophyceae</taxon>
        <taxon>Klebsormidiales</taxon>
        <taxon>Klebsormidiaceae</taxon>
        <taxon>Klebsormidium</taxon>
    </lineage>
</organism>
<dbReference type="PANTHER" id="PTHR22996">
    <property type="entry name" value="MAHOGUNIN"/>
    <property type="match status" value="1"/>
</dbReference>
<feature type="domain" description="RING-type" evidence="14">
    <location>
        <begin position="317"/>
        <end position="356"/>
    </location>
</feature>
<evidence type="ECO:0000313" key="16">
    <source>
        <dbReference type="Proteomes" id="UP000054558"/>
    </source>
</evidence>
<dbReference type="InterPro" id="IPR045194">
    <property type="entry name" value="MGRN1/RNF157-like"/>
</dbReference>
<evidence type="ECO:0000256" key="11">
    <source>
        <dbReference type="ARBA" id="ARBA00025721"/>
    </source>
</evidence>
<comment type="catalytic activity">
    <reaction evidence="1">
        <text>S-ubiquitinyl-[E2 ubiquitin-conjugating enzyme]-L-cysteine + [acceptor protein]-L-lysine = [E2 ubiquitin-conjugating enzyme]-L-cysteine + N(6)-ubiquitinyl-[acceptor protein]-L-lysine.</text>
        <dbReference type="EC" id="2.3.2.27"/>
    </reaction>
</comment>
<evidence type="ECO:0000256" key="5">
    <source>
        <dbReference type="ARBA" id="ARBA00022707"/>
    </source>
</evidence>
<accession>A0A1Y1IDM5</accession>
<comment type="pathway">
    <text evidence="2">Protein modification; protein ubiquitination.</text>
</comment>
<proteinExistence type="inferred from homology"/>
<feature type="compositionally biased region" description="Pro residues" evidence="13">
    <location>
        <begin position="37"/>
        <end position="65"/>
    </location>
</feature>
<evidence type="ECO:0000256" key="3">
    <source>
        <dbReference type="ARBA" id="ARBA00012483"/>
    </source>
</evidence>
<keyword evidence="5" id="KW-0519">Myristate</keyword>
<dbReference type="InterPro" id="IPR013083">
    <property type="entry name" value="Znf_RING/FYVE/PHD"/>
</dbReference>
<dbReference type="OMA" id="FCCKEEF"/>
<keyword evidence="7 12" id="KW-0863">Zinc-finger</keyword>
<evidence type="ECO:0000256" key="4">
    <source>
        <dbReference type="ARBA" id="ARBA00022679"/>
    </source>
</evidence>
<gene>
    <name evidence="15" type="ORF">KFL_004830050</name>
</gene>
<sequence>MGTSSSRHQSSQQQQPSEQQPQRPNGASPQGQANPNTAPPNSPPRHNPYAPPPGPPQFFPQPYPHPRAAAPYYGPVPYNPYSPYPYPPPTNGQFYTGGGAIRPPPQSYLPPPPMPVAVQEPQRTAPIRNDVNLKKQSLRLEKDEANPGCWLVAFSLDASLAGSASILWMAKEGESCSLTSVRFNVPSPIRFTFKKELGQKFVQPAGLGIKLSDITSEELSKEGPGGVYPLVIRLETEPKNPPPDAPPPDTTPGAKLPRWVQSQTTYATIIKQEDGGYKIKVLRQKIWVDGVSYELQEIYGIESNSGATSETDHGKECVVCLSEPRDTTVLPCRHMCMCGECAKVLRYQTNRCPVCRTVIDSLLEIKVETKSPAPSPAPSPLPQK</sequence>
<dbReference type="EMBL" id="DF237432">
    <property type="protein sequence ID" value="GAQ89054.1"/>
    <property type="molecule type" value="Genomic_DNA"/>
</dbReference>
<dbReference type="Pfam" id="PF26192">
    <property type="entry name" value="RNF157-like_N"/>
    <property type="match status" value="1"/>
</dbReference>
<keyword evidence="4" id="KW-0808">Transferase</keyword>
<dbReference type="Pfam" id="PF13920">
    <property type="entry name" value="zf-C3HC4_3"/>
    <property type="match status" value="1"/>
</dbReference>
<feature type="region of interest" description="Disordered" evidence="13">
    <location>
        <begin position="1"/>
        <end position="74"/>
    </location>
</feature>
<comment type="similarity">
    <text evidence="11">Belongs to the RING-type zinc finger family. LOG2 subfamily.</text>
</comment>
<evidence type="ECO:0000256" key="7">
    <source>
        <dbReference type="ARBA" id="ARBA00022771"/>
    </source>
</evidence>
<feature type="region of interest" description="Disordered" evidence="13">
    <location>
        <begin position="235"/>
        <end position="256"/>
    </location>
</feature>
<name>A0A1Y1IDM5_KLENI</name>
<evidence type="ECO:0000313" key="15">
    <source>
        <dbReference type="EMBL" id="GAQ89054.1"/>
    </source>
</evidence>
<keyword evidence="6" id="KW-0479">Metal-binding</keyword>
<feature type="compositionally biased region" description="Low complexity" evidence="13">
    <location>
        <begin position="1"/>
        <end position="24"/>
    </location>
</feature>
<dbReference type="PANTHER" id="PTHR22996:SF0">
    <property type="entry name" value="RE60872P-RELATED"/>
    <property type="match status" value="1"/>
</dbReference>
<dbReference type="FunFam" id="3.30.40.10:FF:000115">
    <property type="entry name" value="probable E3 ubiquitin-protein ligase LOG2"/>
    <property type="match status" value="1"/>
</dbReference>
<keyword evidence="10" id="KW-0449">Lipoprotein</keyword>
<dbReference type="EC" id="2.3.2.27" evidence="3"/>
<evidence type="ECO:0000256" key="2">
    <source>
        <dbReference type="ARBA" id="ARBA00004906"/>
    </source>
</evidence>
<evidence type="ECO:0000256" key="13">
    <source>
        <dbReference type="SAM" id="MobiDB-lite"/>
    </source>
</evidence>
<reference evidence="15 16" key="1">
    <citation type="journal article" date="2014" name="Nat. Commun.">
        <title>Klebsormidium flaccidum genome reveals primary factors for plant terrestrial adaptation.</title>
        <authorList>
            <person name="Hori K."/>
            <person name="Maruyama F."/>
            <person name="Fujisawa T."/>
            <person name="Togashi T."/>
            <person name="Yamamoto N."/>
            <person name="Seo M."/>
            <person name="Sato S."/>
            <person name="Yamada T."/>
            <person name="Mori H."/>
            <person name="Tajima N."/>
            <person name="Moriyama T."/>
            <person name="Ikeuchi M."/>
            <person name="Watanabe M."/>
            <person name="Wada H."/>
            <person name="Kobayashi K."/>
            <person name="Saito M."/>
            <person name="Masuda T."/>
            <person name="Sasaki-Sekimoto Y."/>
            <person name="Mashiguchi K."/>
            <person name="Awai K."/>
            <person name="Shimojima M."/>
            <person name="Masuda S."/>
            <person name="Iwai M."/>
            <person name="Nobusawa T."/>
            <person name="Narise T."/>
            <person name="Kondo S."/>
            <person name="Saito H."/>
            <person name="Sato R."/>
            <person name="Murakawa M."/>
            <person name="Ihara Y."/>
            <person name="Oshima-Yamada Y."/>
            <person name="Ohtaka K."/>
            <person name="Satoh M."/>
            <person name="Sonobe K."/>
            <person name="Ishii M."/>
            <person name="Ohtani R."/>
            <person name="Kanamori-Sato M."/>
            <person name="Honoki R."/>
            <person name="Miyazaki D."/>
            <person name="Mochizuki H."/>
            <person name="Umetsu J."/>
            <person name="Higashi K."/>
            <person name="Shibata D."/>
            <person name="Kamiya Y."/>
            <person name="Sato N."/>
            <person name="Nakamura Y."/>
            <person name="Tabata S."/>
            <person name="Ida S."/>
            <person name="Kurokawa K."/>
            <person name="Ohta H."/>
        </authorList>
    </citation>
    <scope>NUCLEOTIDE SEQUENCE [LARGE SCALE GENOMIC DNA]</scope>
    <source>
        <strain evidence="15 16">NIES-2285</strain>
    </source>
</reference>
<dbReference type="InterPro" id="IPR001841">
    <property type="entry name" value="Znf_RING"/>
</dbReference>
<dbReference type="SMART" id="SM00184">
    <property type="entry name" value="RING"/>
    <property type="match status" value="1"/>
</dbReference>
<evidence type="ECO:0000256" key="9">
    <source>
        <dbReference type="ARBA" id="ARBA00022833"/>
    </source>
</evidence>
<evidence type="ECO:0000256" key="12">
    <source>
        <dbReference type="PROSITE-ProRule" id="PRU00175"/>
    </source>
</evidence>
<dbReference type="PROSITE" id="PS50089">
    <property type="entry name" value="ZF_RING_2"/>
    <property type="match status" value="1"/>
</dbReference>
<keyword evidence="16" id="KW-1185">Reference proteome</keyword>
<dbReference type="SUPFAM" id="SSF57850">
    <property type="entry name" value="RING/U-box"/>
    <property type="match status" value="1"/>
</dbReference>
<dbReference type="Gene3D" id="3.30.40.10">
    <property type="entry name" value="Zinc/RING finger domain, C3HC4 (zinc finger)"/>
    <property type="match status" value="1"/>
</dbReference>
<evidence type="ECO:0000256" key="10">
    <source>
        <dbReference type="ARBA" id="ARBA00023288"/>
    </source>
</evidence>